<protein>
    <submittedName>
        <fullName evidence="2">Uncharacterized protein</fullName>
    </submittedName>
</protein>
<dbReference type="AlphaFoldDB" id="A0A371D230"/>
<evidence type="ECO:0000313" key="2">
    <source>
        <dbReference type="EMBL" id="RDX46610.1"/>
    </source>
</evidence>
<accession>A0A371D230</accession>
<name>A0A371D230_9APHY</name>
<dbReference type="OrthoDB" id="2737573at2759"/>
<evidence type="ECO:0000313" key="3">
    <source>
        <dbReference type="Proteomes" id="UP000256964"/>
    </source>
</evidence>
<dbReference type="EMBL" id="KZ857425">
    <property type="protein sequence ID" value="RDX46610.1"/>
    <property type="molecule type" value="Genomic_DNA"/>
</dbReference>
<organism evidence="2 3">
    <name type="scientific">Lentinus brumalis</name>
    <dbReference type="NCBI Taxonomy" id="2498619"/>
    <lineage>
        <taxon>Eukaryota</taxon>
        <taxon>Fungi</taxon>
        <taxon>Dikarya</taxon>
        <taxon>Basidiomycota</taxon>
        <taxon>Agaricomycotina</taxon>
        <taxon>Agaricomycetes</taxon>
        <taxon>Polyporales</taxon>
        <taxon>Polyporaceae</taxon>
        <taxon>Lentinus</taxon>
    </lineage>
</organism>
<keyword evidence="3" id="KW-1185">Reference proteome</keyword>
<evidence type="ECO:0000256" key="1">
    <source>
        <dbReference type="SAM" id="MobiDB-lite"/>
    </source>
</evidence>
<dbReference type="Proteomes" id="UP000256964">
    <property type="component" value="Unassembled WGS sequence"/>
</dbReference>
<proteinExistence type="predicted"/>
<gene>
    <name evidence="2" type="ORF">OH76DRAFT_1406688</name>
</gene>
<reference evidence="2 3" key="1">
    <citation type="journal article" date="2018" name="Biotechnol. Biofuels">
        <title>Integrative visual omics of the white-rot fungus Polyporus brumalis exposes the biotechnological potential of its oxidative enzymes for delignifying raw plant biomass.</title>
        <authorList>
            <person name="Miyauchi S."/>
            <person name="Rancon A."/>
            <person name="Drula E."/>
            <person name="Hage H."/>
            <person name="Chaduli D."/>
            <person name="Favel A."/>
            <person name="Grisel S."/>
            <person name="Henrissat B."/>
            <person name="Herpoel-Gimbert I."/>
            <person name="Ruiz-Duenas F.J."/>
            <person name="Chevret D."/>
            <person name="Hainaut M."/>
            <person name="Lin J."/>
            <person name="Wang M."/>
            <person name="Pangilinan J."/>
            <person name="Lipzen A."/>
            <person name="Lesage-Meessen L."/>
            <person name="Navarro D."/>
            <person name="Riley R."/>
            <person name="Grigoriev I.V."/>
            <person name="Zhou S."/>
            <person name="Raouche S."/>
            <person name="Rosso M.N."/>
        </authorList>
    </citation>
    <scope>NUCLEOTIDE SEQUENCE [LARGE SCALE GENOMIC DNA]</scope>
    <source>
        <strain evidence="2 3">BRFM 1820</strain>
    </source>
</reference>
<feature type="region of interest" description="Disordered" evidence="1">
    <location>
        <begin position="1"/>
        <end position="30"/>
    </location>
</feature>
<sequence>MAVTPKPEPKESTLPPAPKLSAKEQKELEQARNGALKTLAEHRRAIAWPIGKWPVEKRVVYTRARVYLPRTYLARYGSDVRAVYPGTDLNQFIHRHYCEEVGKDGRRIEEGKDEKVAPEAKEKEKDRTPWPNYVAAEGILARRNEFLGPDPRVVGYFVDADGDYHIRWYDTFLQDQWMDNRKWKFDVRQDEHGHWVDADD</sequence>
<feature type="compositionally biased region" description="Basic and acidic residues" evidence="1">
    <location>
        <begin position="21"/>
        <end position="30"/>
    </location>
</feature>